<sequence>MSTFALIHGAGDGGWYWHLVAAELRRRGHDVVAPDLPAGDESATLTNYADAVVEASGGRAGVVVVGQSYGAFTAPLVAERLAADALILVAGMIPAPGESPDAWWSATGYSGAVREQAARDGGLTGDPDPYVSFYHDVPRELATEAMSRERAHPSQASMAAPWPLETWPDVPTRFVLCRDDRFFPPDFFRRLVADRLGIVPDEIAGGHCVALSRPEELADLLEGRKETHP</sequence>
<proteinExistence type="predicted"/>
<dbReference type="Proteomes" id="UP000182977">
    <property type="component" value="Chromosome I"/>
</dbReference>
<evidence type="ECO:0000313" key="2">
    <source>
        <dbReference type="EMBL" id="SDU78248.1"/>
    </source>
</evidence>
<dbReference type="InterPro" id="IPR029058">
    <property type="entry name" value="AB_hydrolase_fold"/>
</dbReference>
<dbReference type="Pfam" id="PF12697">
    <property type="entry name" value="Abhydrolase_6"/>
    <property type="match status" value="1"/>
</dbReference>
<dbReference type="PANTHER" id="PTHR37017:SF11">
    <property type="entry name" value="ESTERASE_LIPASE_THIOESTERASE DOMAIN-CONTAINING PROTEIN"/>
    <property type="match status" value="1"/>
</dbReference>
<dbReference type="InterPro" id="IPR000073">
    <property type="entry name" value="AB_hydrolase_1"/>
</dbReference>
<dbReference type="PANTHER" id="PTHR37017">
    <property type="entry name" value="AB HYDROLASE-1 DOMAIN-CONTAINING PROTEIN-RELATED"/>
    <property type="match status" value="1"/>
</dbReference>
<dbReference type="AlphaFoldDB" id="A0A1H2LCA3"/>
<keyword evidence="3" id="KW-1185">Reference proteome</keyword>
<reference evidence="3" key="1">
    <citation type="submission" date="2016-10" db="EMBL/GenBank/DDBJ databases">
        <authorList>
            <person name="Varghese N."/>
            <person name="Submissions S."/>
        </authorList>
    </citation>
    <scope>NUCLEOTIDE SEQUENCE [LARGE SCALE GENOMIC DNA]</scope>
    <source>
        <strain evidence="3">DSM 45079</strain>
    </source>
</reference>
<organism evidence="2 3">
    <name type="scientific">Jiangella alkaliphila</name>
    <dbReference type="NCBI Taxonomy" id="419479"/>
    <lineage>
        <taxon>Bacteria</taxon>
        <taxon>Bacillati</taxon>
        <taxon>Actinomycetota</taxon>
        <taxon>Actinomycetes</taxon>
        <taxon>Jiangellales</taxon>
        <taxon>Jiangellaceae</taxon>
        <taxon>Jiangella</taxon>
    </lineage>
</organism>
<dbReference type="SUPFAM" id="SSF53474">
    <property type="entry name" value="alpha/beta-Hydrolases"/>
    <property type="match status" value="1"/>
</dbReference>
<name>A0A1H2LCA3_9ACTN</name>
<dbReference type="Gene3D" id="3.40.50.1820">
    <property type="entry name" value="alpha/beta hydrolase"/>
    <property type="match status" value="1"/>
</dbReference>
<dbReference type="InterPro" id="IPR052897">
    <property type="entry name" value="Sec-Metab_Biosynth_Hydrolase"/>
</dbReference>
<feature type="domain" description="AB hydrolase-1" evidence="1">
    <location>
        <begin position="6"/>
        <end position="219"/>
    </location>
</feature>
<dbReference type="EMBL" id="LT629791">
    <property type="protein sequence ID" value="SDU78248.1"/>
    <property type="molecule type" value="Genomic_DNA"/>
</dbReference>
<dbReference type="RefSeq" id="WP_046769677.1">
    <property type="nucleotide sequence ID" value="NZ_KQ061238.1"/>
</dbReference>
<evidence type="ECO:0000313" key="3">
    <source>
        <dbReference type="Proteomes" id="UP000182977"/>
    </source>
</evidence>
<evidence type="ECO:0000259" key="1">
    <source>
        <dbReference type="Pfam" id="PF12697"/>
    </source>
</evidence>
<protein>
    <submittedName>
        <fullName evidence="2">Alpha/beta hydrolase family protein</fullName>
    </submittedName>
</protein>
<dbReference type="STRING" id="419479.SAMN04488563_5743"/>
<dbReference type="GO" id="GO:0016787">
    <property type="term" value="F:hydrolase activity"/>
    <property type="evidence" value="ECO:0007669"/>
    <property type="project" value="UniProtKB-KW"/>
</dbReference>
<gene>
    <name evidence="2" type="ORF">SAMN04488563_5743</name>
</gene>
<accession>A0A1H2LCA3</accession>
<keyword evidence="2" id="KW-0378">Hydrolase</keyword>
<dbReference type="OrthoDB" id="9773549at2"/>